<gene>
    <name evidence="1" type="ORF">CLOLEP_02321</name>
</gene>
<reference evidence="1 2" key="2">
    <citation type="submission" date="2007-08" db="EMBL/GenBank/DDBJ databases">
        <authorList>
            <person name="Fulton L."/>
            <person name="Clifton S."/>
            <person name="Fulton B."/>
            <person name="Xu J."/>
            <person name="Minx P."/>
            <person name="Pepin K.H."/>
            <person name="Johnson M."/>
            <person name="Thiruvilangam P."/>
            <person name="Bhonagiri V."/>
            <person name="Nash W.E."/>
            <person name="Wang C."/>
            <person name="Mardis E.R."/>
            <person name="Wilson R.K."/>
        </authorList>
    </citation>
    <scope>NUCLEOTIDE SEQUENCE [LARGE SCALE GENOMIC DNA]</scope>
    <source>
        <strain evidence="1 2">DSM 753</strain>
    </source>
</reference>
<dbReference type="AlphaFoldDB" id="A7VUS4"/>
<accession>A7VUS4</accession>
<dbReference type="EMBL" id="ABCB02000019">
    <property type="protein sequence ID" value="EDO60724.1"/>
    <property type="molecule type" value="Genomic_DNA"/>
</dbReference>
<reference evidence="1 2" key="1">
    <citation type="submission" date="2007-08" db="EMBL/GenBank/DDBJ databases">
        <title>Draft genome sequence of Clostridium leptum (DSM 753).</title>
        <authorList>
            <person name="Sudarsanam P."/>
            <person name="Ley R."/>
            <person name="Guruge J."/>
            <person name="Turnbaugh P.J."/>
            <person name="Mahowald M."/>
            <person name="Liep D."/>
            <person name="Gordon J."/>
        </authorList>
    </citation>
    <scope>NUCLEOTIDE SEQUENCE [LARGE SCALE GENOMIC DNA]</scope>
    <source>
        <strain evidence="1 2">DSM 753</strain>
    </source>
</reference>
<dbReference type="Proteomes" id="UP000003490">
    <property type="component" value="Unassembled WGS sequence"/>
</dbReference>
<organism evidence="1 2">
    <name type="scientific">[Clostridium] leptum DSM 753</name>
    <dbReference type="NCBI Taxonomy" id="428125"/>
    <lineage>
        <taxon>Bacteria</taxon>
        <taxon>Bacillati</taxon>
        <taxon>Bacillota</taxon>
        <taxon>Clostridia</taxon>
        <taxon>Eubacteriales</taxon>
        <taxon>Oscillospiraceae</taxon>
        <taxon>Oscillospiraceae incertae sedis</taxon>
    </lineage>
</organism>
<comment type="caution">
    <text evidence="1">The sequence shown here is derived from an EMBL/GenBank/DDBJ whole genome shotgun (WGS) entry which is preliminary data.</text>
</comment>
<sequence>MFIFTGFGTISSIMNSGNVFYKRHWKVFMDIEQFQ</sequence>
<protein>
    <submittedName>
        <fullName evidence="1">Uncharacterized protein</fullName>
    </submittedName>
</protein>
<evidence type="ECO:0000313" key="1">
    <source>
        <dbReference type="EMBL" id="EDO60724.1"/>
    </source>
</evidence>
<dbReference type="HOGENOM" id="CLU_3364266_0_0_9"/>
<proteinExistence type="predicted"/>
<name>A7VUS4_9FIRM</name>
<evidence type="ECO:0000313" key="2">
    <source>
        <dbReference type="Proteomes" id="UP000003490"/>
    </source>
</evidence>